<evidence type="ECO:0000313" key="4">
    <source>
        <dbReference type="Proteomes" id="UP001292094"/>
    </source>
</evidence>
<feature type="chain" id="PRO_5042269238" evidence="2">
    <location>
        <begin position="26"/>
        <end position="314"/>
    </location>
</feature>
<evidence type="ECO:0000256" key="2">
    <source>
        <dbReference type="SAM" id="SignalP"/>
    </source>
</evidence>
<sequence>METFPTPFMTVLLFLLSLLLGVCQCELLDNMNEEANVLLSERDSEVNLKKNNPMEENLNLDLEERAEEMDIPWWLEEEELKRNENFEVEEREEEMEEEALEEEEEEDAVEVNDLRATCHVRNTPCHSVGGLCYSRSANTRYCEIVSKDPTVCNSTSCQCCIDCDRSLVGSQCRSVRGYCRGECQCRPYEYSDAFHPCRSSACSCCRRCLTTRECRYGRSYGVCVGDANYYMRFHHVYRNYTASCTVPGCSCINVCTRERSCYSSGGYCTKSGIRCRPNYIRFPCGCRDDRNCACCVPLQNRQKALSYFKCKEEN</sequence>
<dbReference type="Proteomes" id="UP001292094">
    <property type="component" value="Unassembled WGS sequence"/>
</dbReference>
<reference evidence="3" key="1">
    <citation type="submission" date="2023-11" db="EMBL/GenBank/DDBJ databases">
        <title>Genome assemblies of two species of porcelain crab, Petrolisthes cinctipes and Petrolisthes manimaculis (Anomura: Porcellanidae).</title>
        <authorList>
            <person name="Angst P."/>
        </authorList>
    </citation>
    <scope>NUCLEOTIDE SEQUENCE</scope>
    <source>
        <strain evidence="3">PB745_02</strain>
        <tissue evidence="3">Gill</tissue>
    </source>
</reference>
<evidence type="ECO:0000313" key="3">
    <source>
        <dbReference type="EMBL" id="KAK4295889.1"/>
    </source>
</evidence>
<gene>
    <name evidence="3" type="ORF">Pmani_031577</name>
</gene>
<comment type="caution">
    <text evidence="3">The sequence shown here is derived from an EMBL/GenBank/DDBJ whole genome shotgun (WGS) entry which is preliminary data.</text>
</comment>
<keyword evidence="4" id="KW-1185">Reference proteome</keyword>
<dbReference type="AlphaFoldDB" id="A0AAE1NUW6"/>
<evidence type="ECO:0000256" key="1">
    <source>
        <dbReference type="SAM" id="Coils"/>
    </source>
</evidence>
<organism evidence="3 4">
    <name type="scientific">Petrolisthes manimaculis</name>
    <dbReference type="NCBI Taxonomy" id="1843537"/>
    <lineage>
        <taxon>Eukaryota</taxon>
        <taxon>Metazoa</taxon>
        <taxon>Ecdysozoa</taxon>
        <taxon>Arthropoda</taxon>
        <taxon>Crustacea</taxon>
        <taxon>Multicrustacea</taxon>
        <taxon>Malacostraca</taxon>
        <taxon>Eumalacostraca</taxon>
        <taxon>Eucarida</taxon>
        <taxon>Decapoda</taxon>
        <taxon>Pleocyemata</taxon>
        <taxon>Anomura</taxon>
        <taxon>Galatheoidea</taxon>
        <taxon>Porcellanidae</taxon>
        <taxon>Petrolisthes</taxon>
    </lineage>
</organism>
<name>A0AAE1NUW6_9EUCA</name>
<protein>
    <submittedName>
        <fullName evidence="3">Uncharacterized protein</fullName>
    </submittedName>
</protein>
<feature type="coiled-coil region" evidence="1">
    <location>
        <begin position="78"/>
        <end position="112"/>
    </location>
</feature>
<keyword evidence="2" id="KW-0732">Signal</keyword>
<accession>A0AAE1NUW6</accession>
<keyword evidence="1" id="KW-0175">Coiled coil</keyword>
<proteinExistence type="predicted"/>
<feature type="signal peptide" evidence="2">
    <location>
        <begin position="1"/>
        <end position="25"/>
    </location>
</feature>
<dbReference type="EMBL" id="JAWZYT010003975">
    <property type="protein sequence ID" value="KAK4295889.1"/>
    <property type="molecule type" value="Genomic_DNA"/>
</dbReference>